<feature type="compositionally biased region" description="Pro residues" evidence="8">
    <location>
        <begin position="438"/>
        <end position="451"/>
    </location>
</feature>
<dbReference type="InterPro" id="IPR011545">
    <property type="entry name" value="DEAD/DEAH_box_helicase_dom"/>
</dbReference>
<dbReference type="SMART" id="SM00487">
    <property type="entry name" value="DEXDc"/>
    <property type="match status" value="1"/>
</dbReference>
<feature type="region of interest" description="Disordered" evidence="8">
    <location>
        <begin position="365"/>
        <end position="514"/>
    </location>
</feature>
<reference evidence="12 13" key="1">
    <citation type="submission" date="2023-04" db="EMBL/GenBank/DDBJ databases">
        <title>Fusibacter bizertensis strain WBS, isolated from littoral bottom sediments of the Arctic seas - biochemical and genomic analysis.</title>
        <authorList>
            <person name="Brioukhanov A.L."/>
        </authorList>
    </citation>
    <scope>NUCLEOTIDE SEQUENCE [LARGE SCALE GENOMIC DNA]</scope>
    <source>
        <strain evidence="12 13">WBS</strain>
    </source>
</reference>
<dbReference type="Pfam" id="PF00271">
    <property type="entry name" value="Helicase_C"/>
    <property type="match status" value="1"/>
</dbReference>
<feature type="compositionally biased region" description="Polar residues" evidence="8">
    <location>
        <begin position="494"/>
        <end position="514"/>
    </location>
</feature>
<keyword evidence="3 7" id="KW-0347">Helicase</keyword>
<dbReference type="PROSITE" id="PS51192">
    <property type="entry name" value="HELICASE_ATP_BIND_1"/>
    <property type="match status" value="1"/>
</dbReference>
<sequence length="526" mass="58837">MTQTFREFGISENLLKSLEEIGYQAPTEVQAKVIPKVLSGQDLIVISKTGSGKTGAFGIPMLEKLNHDLSGPKALILTPTRELAVQVDQDLKSMSKYKPIKTTVLYGGHSMVQEIEKLEKGVEIVTGTPGRVFDHITQGNLKTGSIEYLVLDEADRMLDMGFIDQVKRIIKKIPSKRVTMLFSATMPSEIQYLCKSYMNSPDTIEIESDTKTVDSITQYYYKVEANEKRRQLHRILTVEQPESCMVFCNTRIAVDRVNEFLENKGYSSKALHGANSQSNRMKSIQQFKKGGFEVLVATDVAARGIHVDDLSLVINYDVPQDKDSYVHRIGRTGRAGNGGKAISLVTKDDLFTLYEIEEHVGALIPEEPLPTDEQVNAMPKRVPKPRTRPTTHTGSDKRNDHKSNQSRSNSTHKTVQNNKPYNAPKSNNSSTQNTNPKPSNPKPSNPKPNTPRPSNTNKSKTGYEQRKSAPYKSEYAHKEQVVPSKVDPTKVENQKSNMTSQISDKGTPTKTKTSLIQKIKQVFNRK</sequence>
<dbReference type="PROSITE" id="PS51195">
    <property type="entry name" value="Q_MOTIF"/>
    <property type="match status" value="1"/>
</dbReference>
<feature type="short sequence motif" description="Q motif" evidence="6">
    <location>
        <begin position="3"/>
        <end position="31"/>
    </location>
</feature>
<dbReference type="SMART" id="SM00490">
    <property type="entry name" value="HELICc"/>
    <property type="match status" value="1"/>
</dbReference>
<feature type="compositionally biased region" description="Basic and acidic residues" evidence="8">
    <location>
        <begin position="394"/>
        <end position="403"/>
    </location>
</feature>
<evidence type="ECO:0000256" key="4">
    <source>
        <dbReference type="ARBA" id="ARBA00022840"/>
    </source>
</evidence>
<keyword evidence="2 7" id="KW-0378">Hydrolase</keyword>
<proteinExistence type="inferred from homology"/>
<dbReference type="InterPro" id="IPR050079">
    <property type="entry name" value="DEAD_box_RNA_helicase"/>
</dbReference>
<feature type="compositionally biased region" description="Low complexity" evidence="8">
    <location>
        <begin position="424"/>
        <end position="437"/>
    </location>
</feature>
<feature type="domain" description="Helicase ATP-binding" evidence="9">
    <location>
        <begin position="34"/>
        <end position="204"/>
    </location>
</feature>
<dbReference type="RefSeq" id="WP_281093648.1">
    <property type="nucleotide sequence ID" value="NZ_JARYZI010000003.1"/>
</dbReference>
<dbReference type="Pfam" id="PF00270">
    <property type="entry name" value="DEAD"/>
    <property type="match status" value="1"/>
</dbReference>
<dbReference type="GO" id="GO:0004386">
    <property type="term" value="F:helicase activity"/>
    <property type="evidence" value="ECO:0007669"/>
    <property type="project" value="UniProtKB-KW"/>
</dbReference>
<dbReference type="Gene3D" id="3.40.50.300">
    <property type="entry name" value="P-loop containing nucleotide triphosphate hydrolases"/>
    <property type="match status" value="2"/>
</dbReference>
<evidence type="ECO:0000256" key="6">
    <source>
        <dbReference type="PROSITE-ProRule" id="PRU00552"/>
    </source>
</evidence>
<dbReference type="InterPro" id="IPR000629">
    <property type="entry name" value="RNA-helicase_DEAD-box_CS"/>
</dbReference>
<name>A0ABT6NBM2_9FIRM</name>
<evidence type="ECO:0000313" key="13">
    <source>
        <dbReference type="Proteomes" id="UP001158045"/>
    </source>
</evidence>
<dbReference type="CDD" id="cd18787">
    <property type="entry name" value="SF2_C_DEAD"/>
    <property type="match status" value="1"/>
</dbReference>
<evidence type="ECO:0000256" key="5">
    <source>
        <dbReference type="ARBA" id="ARBA00038437"/>
    </source>
</evidence>
<dbReference type="PROSITE" id="PS51194">
    <property type="entry name" value="HELICASE_CTER"/>
    <property type="match status" value="1"/>
</dbReference>
<dbReference type="InterPro" id="IPR014001">
    <property type="entry name" value="Helicase_ATP-bd"/>
</dbReference>
<organism evidence="12 13">
    <name type="scientific">Fusibacter bizertensis</name>
    <dbReference type="NCBI Taxonomy" id="1488331"/>
    <lineage>
        <taxon>Bacteria</taxon>
        <taxon>Bacillati</taxon>
        <taxon>Bacillota</taxon>
        <taxon>Clostridia</taxon>
        <taxon>Eubacteriales</taxon>
        <taxon>Eubacteriales Family XII. Incertae Sedis</taxon>
        <taxon>Fusibacter</taxon>
    </lineage>
</organism>
<evidence type="ECO:0000259" key="9">
    <source>
        <dbReference type="PROSITE" id="PS51192"/>
    </source>
</evidence>
<evidence type="ECO:0000256" key="8">
    <source>
        <dbReference type="SAM" id="MobiDB-lite"/>
    </source>
</evidence>
<comment type="similarity">
    <text evidence="5 7">Belongs to the DEAD box helicase family.</text>
</comment>
<feature type="compositionally biased region" description="Polar residues" evidence="8">
    <location>
        <begin position="405"/>
        <end position="420"/>
    </location>
</feature>
<keyword evidence="1 7" id="KW-0547">Nucleotide-binding</keyword>
<keyword evidence="4 7" id="KW-0067">ATP-binding</keyword>
<protein>
    <submittedName>
        <fullName evidence="12">DEAD/DEAH box helicase</fullName>
        <ecNumber evidence="12">3.6.4.-</ecNumber>
    </submittedName>
</protein>
<keyword evidence="13" id="KW-1185">Reference proteome</keyword>
<dbReference type="GO" id="GO:0016787">
    <property type="term" value="F:hydrolase activity"/>
    <property type="evidence" value="ECO:0007669"/>
    <property type="project" value="UniProtKB-KW"/>
</dbReference>
<dbReference type="CDD" id="cd00268">
    <property type="entry name" value="DEADc"/>
    <property type="match status" value="1"/>
</dbReference>
<feature type="domain" description="Helicase C-terminal" evidence="10">
    <location>
        <begin position="215"/>
        <end position="377"/>
    </location>
</feature>
<dbReference type="Proteomes" id="UP001158045">
    <property type="component" value="Unassembled WGS sequence"/>
</dbReference>
<accession>A0ABT6NBM2</accession>
<comment type="caution">
    <text evidence="12">The sequence shown here is derived from an EMBL/GenBank/DDBJ whole genome shotgun (WGS) entry which is preliminary data.</text>
</comment>
<dbReference type="PROSITE" id="PS00039">
    <property type="entry name" value="DEAD_ATP_HELICASE"/>
    <property type="match status" value="1"/>
</dbReference>
<evidence type="ECO:0000256" key="2">
    <source>
        <dbReference type="ARBA" id="ARBA00022801"/>
    </source>
</evidence>
<dbReference type="SUPFAM" id="SSF52540">
    <property type="entry name" value="P-loop containing nucleoside triphosphate hydrolases"/>
    <property type="match status" value="1"/>
</dbReference>
<evidence type="ECO:0000256" key="3">
    <source>
        <dbReference type="ARBA" id="ARBA00022806"/>
    </source>
</evidence>
<evidence type="ECO:0000259" key="10">
    <source>
        <dbReference type="PROSITE" id="PS51194"/>
    </source>
</evidence>
<dbReference type="PANTHER" id="PTHR47959:SF1">
    <property type="entry name" value="ATP-DEPENDENT RNA HELICASE DBPA"/>
    <property type="match status" value="1"/>
</dbReference>
<dbReference type="InterPro" id="IPR044742">
    <property type="entry name" value="DEAD/DEAH_RhlB"/>
</dbReference>
<dbReference type="InterPro" id="IPR001650">
    <property type="entry name" value="Helicase_C-like"/>
</dbReference>
<evidence type="ECO:0000313" key="12">
    <source>
        <dbReference type="EMBL" id="MDH8677824.1"/>
    </source>
</evidence>
<dbReference type="InterPro" id="IPR014014">
    <property type="entry name" value="RNA_helicase_DEAD_Q_motif"/>
</dbReference>
<gene>
    <name evidence="12" type="ORF">QE109_06680</name>
</gene>
<evidence type="ECO:0000256" key="1">
    <source>
        <dbReference type="ARBA" id="ARBA00022741"/>
    </source>
</evidence>
<dbReference type="InterPro" id="IPR027417">
    <property type="entry name" value="P-loop_NTPase"/>
</dbReference>
<dbReference type="EMBL" id="JARYZI010000003">
    <property type="protein sequence ID" value="MDH8677824.1"/>
    <property type="molecule type" value="Genomic_DNA"/>
</dbReference>
<evidence type="ECO:0000259" key="11">
    <source>
        <dbReference type="PROSITE" id="PS51195"/>
    </source>
</evidence>
<feature type="domain" description="DEAD-box RNA helicase Q" evidence="11">
    <location>
        <begin position="3"/>
        <end position="31"/>
    </location>
</feature>
<dbReference type="EC" id="3.6.4.-" evidence="12"/>
<dbReference type="PANTHER" id="PTHR47959">
    <property type="entry name" value="ATP-DEPENDENT RNA HELICASE RHLE-RELATED"/>
    <property type="match status" value="1"/>
</dbReference>
<evidence type="ECO:0000256" key="7">
    <source>
        <dbReference type="RuleBase" id="RU000492"/>
    </source>
</evidence>